<dbReference type="FunFam" id="3.30.70.100:FF:000005">
    <property type="entry name" value="Copper-exporting P-type ATPase A"/>
    <property type="match status" value="1"/>
</dbReference>
<dbReference type="AlphaFoldDB" id="G5JK60"/>
<dbReference type="InterPro" id="IPR049740">
    <property type="entry name" value="CopZ"/>
</dbReference>
<protein>
    <recommendedName>
        <fullName evidence="2">Copper chaperone CopZ</fullName>
    </recommendedName>
</protein>
<dbReference type="NCBIfam" id="NF033795">
    <property type="entry name" value="chaper_CopZ_Bs"/>
    <property type="match status" value="1"/>
</dbReference>
<evidence type="ECO:0000313" key="10">
    <source>
        <dbReference type="Proteomes" id="UP000005413"/>
    </source>
</evidence>
<comment type="caution">
    <text evidence="9">The sequence shown here is derived from an EMBL/GenBank/DDBJ whole genome shotgun (WGS) entry which is preliminary data.</text>
</comment>
<dbReference type="OrthoDB" id="9813965at2"/>
<dbReference type="InterPro" id="IPR017969">
    <property type="entry name" value="Heavy-metal-associated_CS"/>
</dbReference>
<dbReference type="GO" id="GO:0005737">
    <property type="term" value="C:cytoplasm"/>
    <property type="evidence" value="ECO:0007669"/>
    <property type="project" value="UniProtKB-SubCell"/>
</dbReference>
<dbReference type="GO" id="GO:0006825">
    <property type="term" value="P:copper ion transport"/>
    <property type="evidence" value="ECO:0007669"/>
    <property type="project" value="InterPro"/>
</dbReference>
<keyword evidence="4" id="KW-0479">Metal-binding</keyword>
<evidence type="ECO:0000256" key="4">
    <source>
        <dbReference type="ARBA" id="ARBA00022723"/>
    </source>
</evidence>
<dbReference type="Proteomes" id="UP000005413">
    <property type="component" value="Unassembled WGS sequence"/>
</dbReference>
<comment type="subcellular location">
    <subcellularLocation>
        <location evidence="1">Cytoplasm</location>
    </subcellularLocation>
</comment>
<dbReference type="RefSeq" id="WP_002464563.1">
    <property type="nucleotide sequence ID" value="NZ_AEUN01000475.1"/>
</dbReference>
<evidence type="ECO:0000256" key="7">
    <source>
        <dbReference type="ARBA" id="ARBA00025138"/>
    </source>
</evidence>
<dbReference type="CDD" id="cd00371">
    <property type="entry name" value="HMA"/>
    <property type="match status" value="1"/>
</dbReference>
<dbReference type="PATRIC" id="fig|911238.3.peg.1630"/>
<dbReference type="Gene3D" id="3.30.70.100">
    <property type="match status" value="1"/>
</dbReference>
<dbReference type="InterPro" id="IPR036163">
    <property type="entry name" value="HMA_dom_sf"/>
</dbReference>
<evidence type="ECO:0000256" key="3">
    <source>
        <dbReference type="ARBA" id="ARBA00022490"/>
    </source>
</evidence>
<dbReference type="PROSITE" id="PS50846">
    <property type="entry name" value="HMA_2"/>
    <property type="match status" value="1"/>
</dbReference>
<dbReference type="Pfam" id="PF00403">
    <property type="entry name" value="HMA"/>
    <property type="match status" value="1"/>
</dbReference>
<accession>G5JK60</accession>
<name>G5JK60_9STAP</name>
<dbReference type="PROSITE" id="PS01047">
    <property type="entry name" value="HMA_1"/>
    <property type="match status" value="1"/>
</dbReference>
<dbReference type="PANTHER" id="PTHR46594">
    <property type="entry name" value="P-TYPE CATION-TRANSPORTING ATPASE"/>
    <property type="match status" value="1"/>
</dbReference>
<keyword evidence="3" id="KW-0963">Cytoplasm</keyword>
<dbReference type="PRINTS" id="PR00944">
    <property type="entry name" value="CUEXPORT"/>
</dbReference>
<evidence type="ECO:0000259" key="8">
    <source>
        <dbReference type="PROSITE" id="PS50846"/>
    </source>
</evidence>
<keyword evidence="6" id="KW-0143">Chaperone</keyword>
<dbReference type="InterPro" id="IPR006121">
    <property type="entry name" value="HMA_dom"/>
</dbReference>
<dbReference type="InterPro" id="IPR000428">
    <property type="entry name" value="Cu-bd"/>
</dbReference>
<comment type="function">
    <text evidence="7">Chaperone that serves for the intracellular sequestration and transport of Cu(+). Delivers Cu(+) to the copper-exporting P-type ATPase A (CopA).</text>
</comment>
<evidence type="ECO:0000313" key="9">
    <source>
        <dbReference type="EMBL" id="EHJ07390.1"/>
    </source>
</evidence>
<evidence type="ECO:0000256" key="6">
    <source>
        <dbReference type="ARBA" id="ARBA00023186"/>
    </source>
</evidence>
<reference evidence="9 10" key="1">
    <citation type="journal article" date="2012" name="BMC Genomics">
        <title>Comparative genomic analysis of the genus Staphylococcus including Staphylococcus aureus and its newly described sister species Staphylococcus simiae.</title>
        <authorList>
            <person name="Suzuki H."/>
            <person name="Lefebure T."/>
            <person name="Pavinski Bitar P."/>
            <person name="Stanhope M.J."/>
        </authorList>
    </citation>
    <scope>NUCLEOTIDE SEQUENCE [LARGE SCALE GENOMIC DNA]</scope>
    <source>
        <strain evidence="9 10">CCM 7213</strain>
    </source>
</reference>
<keyword evidence="5" id="KW-0186">Copper</keyword>
<organism evidence="9 10">
    <name type="scientific">Staphylococcus simiae CCM 7213 = CCUG 51256</name>
    <dbReference type="NCBI Taxonomy" id="911238"/>
    <lineage>
        <taxon>Bacteria</taxon>
        <taxon>Bacillati</taxon>
        <taxon>Bacillota</taxon>
        <taxon>Bacilli</taxon>
        <taxon>Bacillales</taxon>
        <taxon>Staphylococcaceae</taxon>
        <taxon>Staphylococcus</taxon>
    </lineage>
</organism>
<evidence type="ECO:0000256" key="1">
    <source>
        <dbReference type="ARBA" id="ARBA00004496"/>
    </source>
</evidence>
<evidence type="ECO:0000256" key="5">
    <source>
        <dbReference type="ARBA" id="ARBA00023008"/>
    </source>
</evidence>
<keyword evidence="10" id="KW-1185">Reference proteome</keyword>
<evidence type="ECO:0000256" key="2">
    <source>
        <dbReference type="ARBA" id="ARBA00015313"/>
    </source>
</evidence>
<dbReference type="PANTHER" id="PTHR46594:SF4">
    <property type="entry name" value="P-TYPE CATION-TRANSPORTING ATPASE"/>
    <property type="match status" value="1"/>
</dbReference>
<dbReference type="NCBIfam" id="TIGR00003">
    <property type="entry name" value="copper ion binding protein"/>
    <property type="match status" value="1"/>
</dbReference>
<gene>
    <name evidence="9" type="ORF">SS7213T_09359</name>
</gene>
<dbReference type="SUPFAM" id="SSF55008">
    <property type="entry name" value="HMA, heavy metal-associated domain"/>
    <property type="match status" value="1"/>
</dbReference>
<sequence length="69" mass="7516">MEKDVIKVLGMSCGHCKSSVESALNELNGVDSADVDLAKSEVSVQFDSNKVGFNDFKEAIENQGYEVEM</sequence>
<dbReference type="InterPro" id="IPR006122">
    <property type="entry name" value="HMA_Cu_ion-bd"/>
</dbReference>
<proteinExistence type="predicted"/>
<dbReference type="EMBL" id="AEUN01000475">
    <property type="protein sequence ID" value="EHJ07390.1"/>
    <property type="molecule type" value="Genomic_DNA"/>
</dbReference>
<dbReference type="GO" id="GO:0005507">
    <property type="term" value="F:copper ion binding"/>
    <property type="evidence" value="ECO:0007669"/>
    <property type="project" value="InterPro"/>
</dbReference>
<feature type="domain" description="HMA" evidence="8">
    <location>
        <begin position="2"/>
        <end position="68"/>
    </location>
</feature>